<keyword evidence="1" id="KW-0238">DNA-binding</keyword>
<comment type="caution">
    <text evidence="1">The sequence shown here is derived from an EMBL/GenBank/DDBJ whole genome shotgun (WGS) entry which is preliminary data.</text>
</comment>
<dbReference type="InterPro" id="IPR036894">
    <property type="entry name" value="YbaB-like_sf"/>
</dbReference>
<name>A0AAE3ZYK8_9ACTN</name>
<protein>
    <submittedName>
        <fullName evidence="1">DNA-binding protein YbaB</fullName>
    </submittedName>
</protein>
<keyword evidence="2" id="KW-1185">Reference proteome</keyword>
<sequence length="142" mass="14206">MTTAPDPSGIVRMLSDVTSALGSVRAADADPEASPVEGTGEALDGLIVATAAAPGRVTSLTFGPTAMRLDSATLAGETMAAVNAALADLQSRATAAAGAGTTDFTALSEQLKDIQDSASRRLTAFTDALVEAQGRIADRGGR</sequence>
<gene>
    <name evidence="1" type="ORF">J2S44_008556</name>
</gene>
<reference evidence="1 2" key="1">
    <citation type="submission" date="2023-07" db="EMBL/GenBank/DDBJ databases">
        <title>Sequencing the genomes of 1000 actinobacteria strains.</title>
        <authorList>
            <person name="Klenk H.-P."/>
        </authorList>
    </citation>
    <scope>NUCLEOTIDE SEQUENCE [LARGE SCALE GENOMIC DNA]</scope>
    <source>
        <strain evidence="1 2">DSM 44711</strain>
    </source>
</reference>
<dbReference type="AlphaFoldDB" id="A0AAE3ZYK8"/>
<dbReference type="Gene3D" id="3.30.1310.10">
    <property type="entry name" value="Nucleoid-associated protein YbaB-like domain"/>
    <property type="match status" value="1"/>
</dbReference>
<dbReference type="EMBL" id="JAVDYC010000001">
    <property type="protein sequence ID" value="MDR7328306.1"/>
    <property type="molecule type" value="Genomic_DNA"/>
</dbReference>
<proteinExistence type="predicted"/>
<evidence type="ECO:0000313" key="2">
    <source>
        <dbReference type="Proteomes" id="UP001183629"/>
    </source>
</evidence>
<dbReference type="Pfam" id="PF02575">
    <property type="entry name" value="YbaB_DNA_bd"/>
    <property type="match status" value="1"/>
</dbReference>
<organism evidence="1 2">
    <name type="scientific">Catenuloplanes niger</name>
    <dbReference type="NCBI Taxonomy" id="587534"/>
    <lineage>
        <taxon>Bacteria</taxon>
        <taxon>Bacillati</taxon>
        <taxon>Actinomycetota</taxon>
        <taxon>Actinomycetes</taxon>
        <taxon>Micromonosporales</taxon>
        <taxon>Micromonosporaceae</taxon>
        <taxon>Catenuloplanes</taxon>
    </lineage>
</organism>
<dbReference type="InterPro" id="IPR004401">
    <property type="entry name" value="YbaB/EbfC"/>
</dbReference>
<dbReference type="Proteomes" id="UP001183629">
    <property type="component" value="Unassembled WGS sequence"/>
</dbReference>
<dbReference type="SUPFAM" id="SSF82607">
    <property type="entry name" value="YbaB-like"/>
    <property type="match status" value="1"/>
</dbReference>
<dbReference type="GO" id="GO:0003677">
    <property type="term" value="F:DNA binding"/>
    <property type="evidence" value="ECO:0007669"/>
    <property type="project" value="UniProtKB-KW"/>
</dbReference>
<accession>A0AAE3ZYK8</accession>
<dbReference type="RefSeq" id="WP_310429389.1">
    <property type="nucleotide sequence ID" value="NZ_JAVDYC010000001.1"/>
</dbReference>
<evidence type="ECO:0000313" key="1">
    <source>
        <dbReference type="EMBL" id="MDR7328306.1"/>
    </source>
</evidence>